<protein>
    <recommendedName>
        <fullName evidence="4">TadE family protein</fullName>
    </recommendedName>
</protein>
<accession>N1V0E3</accession>
<keyword evidence="1" id="KW-1133">Transmembrane helix</keyword>
<evidence type="ECO:0000313" key="2">
    <source>
        <dbReference type="EMBL" id="EMY34760.1"/>
    </source>
</evidence>
<dbReference type="EMBL" id="ANPE02000101">
    <property type="protein sequence ID" value="EMY34760.1"/>
    <property type="molecule type" value="Genomic_DNA"/>
</dbReference>
<name>N1V0E3_9MICC</name>
<reference evidence="2 3" key="1">
    <citation type="journal article" date="2013" name="Genome Announc.">
        <title>Draft Genome Sequence of Arthrobacter crystallopoietes Strain BAB-32, Revealing Genes for Bioremediation.</title>
        <authorList>
            <person name="Joshi M.N."/>
            <person name="Pandit A.S."/>
            <person name="Sharma A."/>
            <person name="Pandya R.V."/>
            <person name="Desai S.M."/>
            <person name="Saxena A.K."/>
            <person name="Bagatharia S.B."/>
        </authorList>
    </citation>
    <scope>NUCLEOTIDE SEQUENCE [LARGE SCALE GENOMIC DNA]</scope>
    <source>
        <strain evidence="2 3">BAB-32</strain>
    </source>
</reference>
<keyword evidence="1" id="KW-0812">Transmembrane</keyword>
<proteinExistence type="predicted"/>
<dbReference type="AlphaFoldDB" id="N1V0E3"/>
<organism evidence="2 3">
    <name type="scientific">Arthrobacter crystallopoietes BAB-32</name>
    <dbReference type="NCBI Taxonomy" id="1246476"/>
    <lineage>
        <taxon>Bacteria</taxon>
        <taxon>Bacillati</taxon>
        <taxon>Actinomycetota</taxon>
        <taxon>Actinomycetes</taxon>
        <taxon>Micrococcales</taxon>
        <taxon>Micrococcaceae</taxon>
        <taxon>Crystallibacter</taxon>
    </lineage>
</organism>
<sequence length="162" mass="16875">MRRFLAEPFPAARWRTLRHLIGRMGAEPGQERGSAVVEFVFLGTLLLVPVVYFVIAVGQVQGGSFAVVSAADHAAKVFAAAEEPATAHGLAEQAAIVSVQDFGFDPADLTLSIACGSGACLEPGSTVTVEVALDVPLPLLSGMGMSFARVNSSATQIVEQYG</sequence>
<evidence type="ECO:0000313" key="3">
    <source>
        <dbReference type="Proteomes" id="UP000010729"/>
    </source>
</evidence>
<evidence type="ECO:0008006" key="4">
    <source>
        <dbReference type="Google" id="ProtNLM"/>
    </source>
</evidence>
<keyword evidence="3" id="KW-1185">Reference proteome</keyword>
<evidence type="ECO:0000256" key="1">
    <source>
        <dbReference type="SAM" id="Phobius"/>
    </source>
</evidence>
<keyword evidence="1" id="KW-0472">Membrane</keyword>
<gene>
    <name evidence="2" type="ORF">D477_007908</name>
</gene>
<dbReference type="Proteomes" id="UP000010729">
    <property type="component" value="Unassembled WGS sequence"/>
</dbReference>
<comment type="caution">
    <text evidence="2">The sequence shown here is derived from an EMBL/GenBank/DDBJ whole genome shotgun (WGS) entry which is preliminary data.</text>
</comment>
<feature type="transmembrane region" description="Helical" evidence="1">
    <location>
        <begin position="35"/>
        <end position="55"/>
    </location>
</feature>